<evidence type="ECO:0000313" key="3">
    <source>
        <dbReference type="Proteomes" id="UP001500457"/>
    </source>
</evidence>
<protein>
    <submittedName>
        <fullName evidence="2">Uncharacterized protein</fullName>
    </submittedName>
</protein>
<dbReference type="EMBL" id="BAABHQ010000020">
    <property type="protein sequence ID" value="GAA4891493.1"/>
    <property type="molecule type" value="Genomic_DNA"/>
</dbReference>
<evidence type="ECO:0000313" key="2">
    <source>
        <dbReference type="EMBL" id="GAA4891493.1"/>
    </source>
</evidence>
<accession>A0ABP9F231</accession>
<evidence type="ECO:0000256" key="1">
    <source>
        <dbReference type="SAM" id="MobiDB-lite"/>
    </source>
</evidence>
<comment type="caution">
    <text evidence="2">The sequence shown here is derived from an EMBL/GenBank/DDBJ whole genome shotgun (WGS) entry which is preliminary data.</text>
</comment>
<dbReference type="Proteomes" id="UP001500457">
    <property type="component" value="Unassembled WGS sequence"/>
</dbReference>
<proteinExistence type="predicted"/>
<name>A0ABP9F231_9PSEU</name>
<reference evidence="3" key="1">
    <citation type="journal article" date="2019" name="Int. J. Syst. Evol. Microbiol.">
        <title>The Global Catalogue of Microorganisms (GCM) 10K type strain sequencing project: providing services to taxonomists for standard genome sequencing and annotation.</title>
        <authorList>
            <consortium name="The Broad Institute Genomics Platform"/>
            <consortium name="The Broad Institute Genome Sequencing Center for Infectious Disease"/>
            <person name="Wu L."/>
            <person name="Ma J."/>
        </authorList>
    </citation>
    <scope>NUCLEOTIDE SEQUENCE [LARGE SCALE GENOMIC DNA]</scope>
    <source>
        <strain evidence="3">JCM 17983</strain>
    </source>
</reference>
<feature type="region of interest" description="Disordered" evidence="1">
    <location>
        <begin position="42"/>
        <end position="77"/>
    </location>
</feature>
<organism evidence="2 3">
    <name type="scientific">Actinomycetospora straminea</name>
    <dbReference type="NCBI Taxonomy" id="663607"/>
    <lineage>
        <taxon>Bacteria</taxon>
        <taxon>Bacillati</taxon>
        <taxon>Actinomycetota</taxon>
        <taxon>Actinomycetes</taxon>
        <taxon>Pseudonocardiales</taxon>
        <taxon>Pseudonocardiaceae</taxon>
        <taxon>Actinomycetospora</taxon>
    </lineage>
</organism>
<sequence>MGVVAISEYGADIRVSRPATRPIGRRSVWGAGWPVPCAERAPVVTESPADPPSPPVTARRGTRTVTTRPADRRSTRESVGLWVPDRPLVALRHHLGGEGSASLDPSIMVLSLAEVILCGWRSSKSPRYLGFRSRGVLEEIRCR</sequence>
<gene>
    <name evidence="2" type="ORF">GCM10023203_51510</name>
</gene>
<keyword evidence="3" id="KW-1185">Reference proteome</keyword>
<feature type="compositionally biased region" description="Low complexity" evidence="1">
    <location>
        <begin position="56"/>
        <end position="68"/>
    </location>
</feature>